<protein>
    <submittedName>
        <fullName evidence="1">Uncharacterized protein</fullName>
    </submittedName>
</protein>
<evidence type="ECO:0000313" key="2">
    <source>
        <dbReference type="Proteomes" id="UP000054485"/>
    </source>
</evidence>
<proteinExistence type="predicted"/>
<sequence length="156" mass="17837">MVQCLQVSTSIRFLLLWRRHSKQLAIGVLVAHMDFKCSHTPQVMLQYSRRWDISFRLFLSHNKHVISQNSMLFPLPRCPWFATTNSLASSINLGSFQPRCSSIQNFTAEESSCYRPSTDYVRLAGLLAVPISPLKTRIIILFGLIDPLQPFPILES</sequence>
<keyword evidence="2" id="KW-1185">Reference proteome</keyword>
<dbReference type="InParanoid" id="A0A0C9ZSS1"/>
<reference evidence="1 2" key="1">
    <citation type="submission" date="2014-04" db="EMBL/GenBank/DDBJ databases">
        <authorList>
            <consortium name="DOE Joint Genome Institute"/>
            <person name="Kuo A."/>
            <person name="Ruytinx J."/>
            <person name="Rineau F."/>
            <person name="Colpaert J."/>
            <person name="Kohler A."/>
            <person name="Nagy L.G."/>
            <person name="Floudas D."/>
            <person name="Copeland A."/>
            <person name="Barry K.W."/>
            <person name="Cichocki N."/>
            <person name="Veneault-Fourrey C."/>
            <person name="LaButti K."/>
            <person name="Lindquist E.A."/>
            <person name="Lipzen A."/>
            <person name="Lundell T."/>
            <person name="Morin E."/>
            <person name="Murat C."/>
            <person name="Sun H."/>
            <person name="Tunlid A."/>
            <person name="Henrissat B."/>
            <person name="Grigoriev I.V."/>
            <person name="Hibbett D.S."/>
            <person name="Martin F."/>
            <person name="Nordberg H.P."/>
            <person name="Cantor M.N."/>
            <person name="Hua S.X."/>
        </authorList>
    </citation>
    <scope>NUCLEOTIDE SEQUENCE [LARGE SCALE GENOMIC DNA]</scope>
    <source>
        <strain evidence="1 2">UH-Slu-Lm8-n1</strain>
    </source>
</reference>
<dbReference type="Proteomes" id="UP000054485">
    <property type="component" value="Unassembled WGS sequence"/>
</dbReference>
<dbReference type="AlphaFoldDB" id="A0A0C9ZSS1"/>
<organism evidence="1 2">
    <name type="scientific">Suillus luteus UH-Slu-Lm8-n1</name>
    <dbReference type="NCBI Taxonomy" id="930992"/>
    <lineage>
        <taxon>Eukaryota</taxon>
        <taxon>Fungi</taxon>
        <taxon>Dikarya</taxon>
        <taxon>Basidiomycota</taxon>
        <taxon>Agaricomycotina</taxon>
        <taxon>Agaricomycetes</taxon>
        <taxon>Agaricomycetidae</taxon>
        <taxon>Boletales</taxon>
        <taxon>Suillineae</taxon>
        <taxon>Suillaceae</taxon>
        <taxon>Suillus</taxon>
    </lineage>
</organism>
<reference evidence="2" key="2">
    <citation type="submission" date="2015-01" db="EMBL/GenBank/DDBJ databases">
        <title>Evolutionary Origins and Diversification of the Mycorrhizal Mutualists.</title>
        <authorList>
            <consortium name="DOE Joint Genome Institute"/>
            <consortium name="Mycorrhizal Genomics Consortium"/>
            <person name="Kohler A."/>
            <person name="Kuo A."/>
            <person name="Nagy L.G."/>
            <person name="Floudas D."/>
            <person name="Copeland A."/>
            <person name="Barry K.W."/>
            <person name="Cichocki N."/>
            <person name="Veneault-Fourrey C."/>
            <person name="LaButti K."/>
            <person name="Lindquist E.A."/>
            <person name="Lipzen A."/>
            <person name="Lundell T."/>
            <person name="Morin E."/>
            <person name="Murat C."/>
            <person name="Riley R."/>
            <person name="Ohm R."/>
            <person name="Sun H."/>
            <person name="Tunlid A."/>
            <person name="Henrissat B."/>
            <person name="Grigoriev I.V."/>
            <person name="Hibbett D.S."/>
            <person name="Martin F."/>
        </authorList>
    </citation>
    <scope>NUCLEOTIDE SEQUENCE [LARGE SCALE GENOMIC DNA]</scope>
    <source>
        <strain evidence="2">UH-Slu-Lm8-n1</strain>
    </source>
</reference>
<accession>A0A0C9ZSS1</accession>
<dbReference type="OrthoDB" id="10379975at2759"/>
<dbReference type="HOGENOM" id="CLU_1687874_0_0_1"/>
<name>A0A0C9ZSS1_9AGAM</name>
<dbReference type="EMBL" id="KN835287">
    <property type="protein sequence ID" value="KIK40875.1"/>
    <property type="molecule type" value="Genomic_DNA"/>
</dbReference>
<evidence type="ECO:0000313" key="1">
    <source>
        <dbReference type="EMBL" id="KIK40875.1"/>
    </source>
</evidence>
<gene>
    <name evidence="1" type="ORF">CY34DRAFT_806736</name>
</gene>